<evidence type="ECO:0000256" key="1">
    <source>
        <dbReference type="SAM" id="MobiDB-lite"/>
    </source>
</evidence>
<evidence type="ECO:0000313" key="4">
    <source>
        <dbReference type="EMBL" id="CAB4183539.1"/>
    </source>
</evidence>
<feature type="compositionally biased region" description="Basic and acidic residues" evidence="1">
    <location>
        <begin position="8"/>
        <end position="27"/>
    </location>
</feature>
<dbReference type="EMBL" id="LR796883">
    <property type="protein sequence ID" value="CAB4172579.1"/>
    <property type="molecule type" value="Genomic_DNA"/>
</dbReference>
<evidence type="ECO:0000313" key="7">
    <source>
        <dbReference type="EMBL" id="CAB5229417.1"/>
    </source>
</evidence>
<name>A0A6J5SJW1_9CAUD</name>
<evidence type="ECO:0000313" key="2">
    <source>
        <dbReference type="EMBL" id="CAB4151531.1"/>
    </source>
</evidence>
<dbReference type="EMBL" id="LR797416">
    <property type="protein sequence ID" value="CAB4214791.1"/>
    <property type="molecule type" value="Genomic_DNA"/>
</dbReference>
<evidence type="ECO:0000313" key="3">
    <source>
        <dbReference type="EMBL" id="CAB4172579.1"/>
    </source>
</evidence>
<organism evidence="6">
    <name type="scientific">uncultured Caudovirales phage</name>
    <dbReference type="NCBI Taxonomy" id="2100421"/>
    <lineage>
        <taxon>Viruses</taxon>
        <taxon>Duplodnaviria</taxon>
        <taxon>Heunggongvirae</taxon>
        <taxon>Uroviricota</taxon>
        <taxon>Caudoviricetes</taxon>
        <taxon>Peduoviridae</taxon>
        <taxon>Maltschvirus</taxon>
        <taxon>Maltschvirus maltsch</taxon>
    </lineage>
</organism>
<evidence type="ECO:0000313" key="5">
    <source>
        <dbReference type="EMBL" id="CAB4202653.1"/>
    </source>
</evidence>
<evidence type="ECO:0000313" key="6">
    <source>
        <dbReference type="EMBL" id="CAB4214791.1"/>
    </source>
</evidence>
<reference evidence="6" key="1">
    <citation type="submission" date="2020-05" db="EMBL/GenBank/DDBJ databases">
        <authorList>
            <person name="Chiriac C."/>
            <person name="Salcher M."/>
            <person name="Ghai R."/>
            <person name="Kavagutti S V."/>
        </authorList>
    </citation>
    <scope>NUCLEOTIDE SEQUENCE</scope>
</reference>
<gene>
    <name evidence="4" type="ORF">UFOVP1104_16</name>
    <name evidence="5" type="ORF">UFOVP1371_29</name>
    <name evidence="6" type="ORF">UFOVP1468_37</name>
    <name evidence="7" type="ORF">UFOVP1555_48</name>
    <name evidence="2" type="ORF">UFOVP596_20</name>
    <name evidence="3" type="ORF">UFOVP938_24</name>
</gene>
<accession>A0A6J5SJW1</accession>
<dbReference type="EMBL" id="LR797047">
    <property type="protein sequence ID" value="CAB4183539.1"/>
    <property type="molecule type" value="Genomic_DNA"/>
</dbReference>
<protein>
    <submittedName>
        <fullName evidence="6">Uncharacterized protein</fullName>
    </submittedName>
</protein>
<dbReference type="EMBL" id="LR797322">
    <property type="protein sequence ID" value="CAB4202653.1"/>
    <property type="molecule type" value="Genomic_DNA"/>
</dbReference>
<dbReference type="EMBL" id="LR796570">
    <property type="protein sequence ID" value="CAB4151531.1"/>
    <property type="molecule type" value="Genomic_DNA"/>
</dbReference>
<sequence>MADFIPPEARKSEKTWQPPETKEKKSDVSQPAVDTEKRKSFSFSDIGSEAGIGGVLGTFAPEILSYGVAPAVAMIPGGAALSPFIAGAGQTLRGARLASAVTGAIGGAGGELAGQTVEKKYGPGVGAETARLLGSVVSPMPLAALGTYGGKAASSVLRPWFPGLGKVVTLGQMMQEKGIETGAIQNLSAEKKAWIEGKLKEIRGGGERSVQAQKDVFSMLENEAGKVVSIADTRAQLIDNLGKEIIQEAEANKGVITASTEKKIANLRTQFDSAADKLRLEGQAKSSEAITKGAKAAEIIRRNSANQSQNVRNVAEIEAKQQIDLAQKEADQLIKTSQTQIANLERIYKNRQTQINKYLGKVSERSTAAKQSLGERILPTKMGEEIRPIYQKRLDDLKADREKSYKPIKDAWLEKVRGKEATGTYRDTKAYESEITAITNELVDESGKLRVTDPKSIEQVKSVLGQINPVREIELKDAAGKVTGTTKEPVPVKVEALEILLRRLKDRSGGLPAEGVDAIDQIRAGRLAKSVEKIIDDFSEGTYAAAKNAYSQLSKPINEFNTSVGKYVTEKPEGFDAGDFLSKLSNVGGRVFDNKNTAQQIVGIAGPEKANDLARGYLVDQLGAEPTAAKIKSVLDSNRDWLALPEFRQLAQKFESAANQMSGAATGAARLEKLSNLLGTKIGGLPSIPVSKATKRVTQGESQARAITGKAEKEAQDIATKAQKNIEKYTPSTSAFRTGAESDIAESATAVDARIKEMMQQAQTEKTAVQTKAEEAVSPFAERSQQLREDASNMKKLLLGESTDVKRIESFLTSGSREEWQEISRVLKDTPGGKERIADAVGQILARKFESSPKSAIDSLEQMGNNLTSYGLLDQKAVSELMRKMNEIYNSPVGSVSKSTFVQRLVRNAIVGGIQTATGVPGHVFGTMEGKR</sequence>
<proteinExistence type="predicted"/>
<feature type="region of interest" description="Disordered" evidence="1">
    <location>
        <begin position="1"/>
        <end position="40"/>
    </location>
</feature>
<dbReference type="EMBL" id="LR798399">
    <property type="protein sequence ID" value="CAB5229417.1"/>
    <property type="molecule type" value="Genomic_DNA"/>
</dbReference>